<keyword evidence="12" id="KW-0408">Iron</keyword>
<accession>A0A1D7TI67</accession>
<keyword evidence="4" id="KW-0813">Transport</keyword>
<keyword evidence="10" id="KW-0249">Electron transport</keyword>
<dbReference type="Gene3D" id="1.20.140.10">
    <property type="entry name" value="Butyryl-CoA Dehydrogenase, subunit A, domain 3"/>
    <property type="match status" value="1"/>
</dbReference>
<keyword evidence="8" id="KW-0574">Periplasm</keyword>
<dbReference type="RefSeq" id="WP_069477550.1">
    <property type="nucleotide sequence ID" value="NZ_CP017111.1"/>
</dbReference>
<keyword evidence="9" id="KW-0106">Calcium</keyword>
<dbReference type="InterPro" id="IPR017570">
    <property type="entry name" value="Cyt_c_NO2Rdtase_formate-dep"/>
</dbReference>
<comment type="catalytic activity">
    <reaction evidence="13">
        <text>6 Fe(III)-[cytochrome c] + NH4(+) + 2 H2O = 6 Fe(II)-[cytochrome c] + nitrite + 8 H(+)</text>
        <dbReference type="Rhea" id="RHEA:13089"/>
        <dbReference type="Rhea" id="RHEA-COMP:10350"/>
        <dbReference type="Rhea" id="RHEA-COMP:14399"/>
        <dbReference type="ChEBI" id="CHEBI:15377"/>
        <dbReference type="ChEBI" id="CHEBI:15378"/>
        <dbReference type="ChEBI" id="CHEBI:16301"/>
        <dbReference type="ChEBI" id="CHEBI:28938"/>
        <dbReference type="ChEBI" id="CHEBI:29033"/>
        <dbReference type="ChEBI" id="CHEBI:29034"/>
        <dbReference type="EC" id="1.7.2.2"/>
    </reaction>
</comment>
<evidence type="ECO:0000256" key="4">
    <source>
        <dbReference type="ARBA" id="ARBA00022448"/>
    </source>
</evidence>
<dbReference type="KEGG" id="shal:SHALO_0906"/>
<comment type="subcellular location">
    <subcellularLocation>
        <location evidence="1">Cell envelope</location>
    </subcellularLocation>
</comment>
<name>A0A1D7TI67_9BACT</name>
<evidence type="ECO:0000256" key="1">
    <source>
        <dbReference type="ARBA" id="ARBA00004196"/>
    </source>
</evidence>
<evidence type="ECO:0000256" key="13">
    <source>
        <dbReference type="ARBA" id="ARBA00049131"/>
    </source>
</evidence>
<proteinExistence type="inferred from homology"/>
<gene>
    <name evidence="15" type="ORF">SHALO_0906</name>
</gene>
<dbReference type="GO" id="GO:0020037">
    <property type="term" value="F:heme binding"/>
    <property type="evidence" value="ECO:0007669"/>
    <property type="project" value="InterPro"/>
</dbReference>
<evidence type="ECO:0000313" key="15">
    <source>
        <dbReference type="EMBL" id="AOO64687.1"/>
    </source>
</evidence>
<evidence type="ECO:0000313" key="16">
    <source>
        <dbReference type="Proteomes" id="UP000094609"/>
    </source>
</evidence>
<evidence type="ECO:0000256" key="10">
    <source>
        <dbReference type="ARBA" id="ARBA00022982"/>
    </source>
</evidence>
<evidence type="ECO:0000256" key="12">
    <source>
        <dbReference type="ARBA" id="ARBA00023004"/>
    </source>
</evidence>
<dbReference type="GO" id="GO:0042128">
    <property type="term" value="P:nitrate assimilation"/>
    <property type="evidence" value="ECO:0007669"/>
    <property type="project" value="UniProtKB-UniPathway"/>
</dbReference>
<dbReference type="PANTHER" id="PTHR30633:SF0">
    <property type="entry name" value="CYTOCHROME C-552"/>
    <property type="match status" value="1"/>
</dbReference>
<keyword evidence="11 15" id="KW-0560">Oxidoreductase</keyword>
<dbReference type="SUPFAM" id="SSF48695">
    <property type="entry name" value="Multiheme cytochromes"/>
    <property type="match status" value="1"/>
</dbReference>
<evidence type="ECO:0000256" key="9">
    <source>
        <dbReference type="ARBA" id="ARBA00022837"/>
    </source>
</evidence>
<feature type="signal peptide" evidence="14">
    <location>
        <begin position="1"/>
        <end position="22"/>
    </location>
</feature>
<sequence>MNKFKVLLVGSLVAIGAMALLAGNITEREKQRVELAKAPSEAGIEGKAKSEEWAKYYPRQFDSWKKTKESDNIDDMLAKKPYLAVAWAGYPFSKDYNAPRGHYYAVQDNVNSLRTGAPTDAKTGPLPTACWTCKSPDVPRLIEEDGELEYYTGKWAKYGAQVVNSVGCATCHDDKTAQLSVRVPHLNRGLAAAGLKSFEESTHQEKRSLVCAQCHVEYYFKKTEWKDAKDVNKTAMVVTLPYAKGLSVESMEKYYDEINFSDWVHSISKTPMIKAQHPDWELWRTGIHGQKGVSCADCHMPYTQEGSVKYSDHQIGNPLKNMDKSCMNCHRESEDKLRGIVQQKVERKDFMMDIAFDNIAKAHIETGKAMEVGASDDELKEIRTLIRHAQWRGDMAIAGHGAFFHAPEEVLRLLGSANEQAQQARLKLVSVLAKHGVMDYVAPDFDTKDKAQKIAKVDMPALIAEKLKFKETLEKEWKKEASAKGRLAPNSVALDPAVDSKSSYFDKNKK</sequence>
<evidence type="ECO:0000256" key="14">
    <source>
        <dbReference type="SAM" id="SignalP"/>
    </source>
</evidence>
<dbReference type="GO" id="GO:0005509">
    <property type="term" value="F:calcium ion binding"/>
    <property type="evidence" value="ECO:0007669"/>
    <property type="project" value="InterPro"/>
</dbReference>
<reference evidence="16" key="1">
    <citation type="submission" date="2016-08" db="EMBL/GenBank/DDBJ databases">
        <title>Complete genome sequence of the organohalide-respiring Epsilonproteobacterium Sulfurospirillum halorespirans.</title>
        <authorList>
            <person name="Goris T."/>
            <person name="Zimmermann J."/>
            <person name="Schenz B."/>
            <person name="Lemos M."/>
            <person name="Hackermueller J."/>
            <person name="Diekert G."/>
        </authorList>
    </citation>
    <scope>NUCLEOTIDE SEQUENCE [LARGE SCALE GENOMIC DNA]</scope>
    <source>
        <strain>DSM 13726</strain>
        <strain evidence="16">PCE-M2</strain>
    </source>
</reference>
<organism evidence="15 16">
    <name type="scientific">Sulfurospirillum halorespirans DSM 13726</name>
    <dbReference type="NCBI Taxonomy" id="1193502"/>
    <lineage>
        <taxon>Bacteria</taxon>
        <taxon>Pseudomonadati</taxon>
        <taxon>Campylobacterota</taxon>
        <taxon>Epsilonproteobacteria</taxon>
        <taxon>Campylobacterales</taxon>
        <taxon>Sulfurospirillaceae</taxon>
        <taxon>Sulfurospirillum</taxon>
    </lineage>
</organism>
<evidence type="ECO:0000256" key="6">
    <source>
        <dbReference type="ARBA" id="ARBA00022723"/>
    </source>
</evidence>
<dbReference type="PATRIC" id="fig|1193502.14.peg.913"/>
<dbReference type="EMBL" id="CP017111">
    <property type="protein sequence ID" value="AOO64687.1"/>
    <property type="molecule type" value="Genomic_DNA"/>
</dbReference>
<keyword evidence="6" id="KW-0479">Metal-binding</keyword>
<comment type="similarity">
    <text evidence="2">Belongs to the cytochrome c-552 family.</text>
</comment>
<dbReference type="UniPathway" id="UPA00653"/>
<dbReference type="EC" id="1.7.2.2" evidence="3"/>
<dbReference type="PANTHER" id="PTHR30633">
    <property type="entry name" value="CYTOCHROME C-552 RESPIRATORY NITRITE REDUCTASE"/>
    <property type="match status" value="1"/>
</dbReference>
<keyword evidence="5" id="KW-0349">Heme</keyword>
<dbReference type="InterPro" id="IPR003321">
    <property type="entry name" value="Cyt_c552"/>
</dbReference>
<protein>
    <recommendedName>
        <fullName evidence="3">nitrite reductase (cytochrome; ammonia-forming)</fullName>
        <ecNumber evidence="3">1.7.2.2</ecNumber>
    </recommendedName>
</protein>
<dbReference type="CDD" id="cd00548">
    <property type="entry name" value="NrfA-like"/>
    <property type="match status" value="1"/>
</dbReference>
<keyword evidence="16" id="KW-1185">Reference proteome</keyword>
<dbReference type="AlphaFoldDB" id="A0A1D7TI67"/>
<dbReference type="PIRSF" id="PIRSF000243">
    <property type="entry name" value="Cyt_c552"/>
    <property type="match status" value="1"/>
</dbReference>
<dbReference type="GO" id="GO:0030288">
    <property type="term" value="C:outer membrane-bounded periplasmic space"/>
    <property type="evidence" value="ECO:0007669"/>
    <property type="project" value="TreeGrafter"/>
</dbReference>
<dbReference type="GO" id="GO:0042279">
    <property type="term" value="F:nitrite reductase (cytochrome, ammonia-forming) activity"/>
    <property type="evidence" value="ECO:0007669"/>
    <property type="project" value="UniProtKB-EC"/>
</dbReference>
<evidence type="ECO:0000256" key="11">
    <source>
        <dbReference type="ARBA" id="ARBA00023002"/>
    </source>
</evidence>
<dbReference type="InterPro" id="IPR036280">
    <property type="entry name" value="Multihaem_cyt_sf"/>
</dbReference>
<dbReference type="GO" id="GO:0019645">
    <property type="term" value="P:anaerobic electron transport chain"/>
    <property type="evidence" value="ECO:0007669"/>
    <property type="project" value="TreeGrafter"/>
</dbReference>
<keyword evidence="7 14" id="KW-0732">Signal</keyword>
<evidence type="ECO:0000256" key="3">
    <source>
        <dbReference type="ARBA" id="ARBA00011887"/>
    </source>
</evidence>
<dbReference type="NCBIfam" id="NF008339">
    <property type="entry name" value="PRK11125.1"/>
    <property type="match status" value="1"/>
</dbReference>
<evidence type="ECO:0000256" key="8">
    <source>
        <dbReference type="ARBA" id="ARBA00022764"/>
    </source>
</evidence>
<feature type="chain" id="PRO_5039918545" description="nitrite reductase (cytochrome; ammonia-forming)" evidence="14">
    <location>
        <begin position="23"/>
        <end position="510"/>
    </location>
</feature>
<dbReference type="Pfam" id="PF02335">
    <property type="entry name" value="Cytochrom_C552"/>
    <property type="match status" value="1"/>
</dbReference>
<dbReference type="STRING" id="1193502.SHALO_0906"/>
<dbReference type="HAMAP" id="MF_01182">
    <property type="entry name" value="Cytochrom_C552"/>
    <property type="match status" value="1"/>
</dbReference>
<evidence type="ECO:0000256" key="2">
    <source>
        <dbReference type="ARBA" id="ARBA00009288"/>
    </source>
</evidence>
<dbReference type="Gene3D" id="1.10.1130.10">
    <property type="entry name" value="Flavocytochrome C3, Chain A"/>
    <property type="match status" value="1"/>
</dbReference>
<evidence type="ECO:0000256" key="5">
    <source>
        <dbReference type="ARBA" id="ARBA00022617"/>
    </source>
</evidence>
<evidence type="ECO:0000256" key="7">
    <source>
        <dbReference type="ARBA" id="ARBA00022729"/>
    </source>
</evidence>
<dbReference type="Proteomes" id="UP000094609">
    <property type="component" value="Chromosome"/>
</dbReference>